<dbReference type="EC" id="6.3.4.15" evidence="3"/>
<dbReference type="RefSeq" id="WP_076646992.1">
    <property type="nucleotide sequence ID" value="NZ_FTPS01000001.1"/>
</dbReference>
<evidence type="ECO:0000256" key="2">
    <source>
        <dbReference type="ARBA" id="ARBA00023267"/>
    </source>
</evidence>
<keyword evidence="1 6" id="KW-0436">Ligase</keyword>
<dbReference type="PANTHER" id="PTHR12835">
    <property type="entry name" value="BIOTIN PROTEIN LIGASE"/>
    <property type="match status" value="1"/>
</dbReference>
<dbReference type="NCBIfam" id="TIGR00121">
    <property type="entry name" value="birA_ligase"/>
    <property type="match status" value="1"/>
</dbReference>
<evidence type="ECO:0000313" key="6">
    <source>
        <dbReference type="EMBL" id="SIT76432.1"/>
    </source>
</evidence>
<sequence length="253" mass="26910">MNDGAIWPADYDLRRLDEVDSTLDEAARIAPGLERPTWIMAHRQLQGRARRGRQWTDPEGNLASTLVLFPRGSLAEAGLRSFVAALALRDALAAVIGGEGRAELALKWPNDVLLNGGKLAGILLESAGNGQGDVRHLAVGIGVNLVAAPSVVEDGALRPVSLLGETGVHIAPETFLVHLAAAFARREAQFRAGGFAAIRADWLAHATRIGEEITAKRGKVMTSGIFRTIDDAGNLVLETRAGEISIPAAEVFF</sequence>
<dbReference type="Pfam" id="PF02237">
    <property type="entry name" value="BPL_C"/>
    <property type="match status" value="1"/>
</dbReference>
<dbReference type="CDD" id="cd16442">
    <property type="entry name" value="BPL"/>
    <property type="match status" value="1"/>
</dbReference>
<dbReference type="GO" id="GO:0004077">
    <property type="term" value="F:biotin--[biotin carboxyl-carrier protein] ligase activity"/>
    <property type="evidence" value="ECO:0007669"/>
    <property type="project" value="UniProtKB-EC"/>
</dbReference>
<dbReference type="InterPro" id="IPR045864">
    <property type="entry name" value="aa-tRNA-synth_II/BPL/LPL"/>
</dbReference>
<dbReference type="InterPro" id="IPR004143">
    <property type="entry name" value="BPL_LPL_catalytic"/>
</dbReference>
<reference evidence="6 7" key="1">
    <citation type="submission" date="2017-01" db="EMBL/GenBank/DDBJ databases">
        <authorList>
            <person name="Mah S.A."/>
            <person name="Swanson W.J."/>
            <person name="Moy G.W."/>
            <person name="Vacquier V.D."/>
        </authorList>
    </citation>
    <scope>NUCLEOTIDE SEQUENCE [LARGE SCALE GENOMIC DNA]</scope>
    <source>
        <strain evidence="6 7">DSM 21219</strain>
    </source>
</reference>
<dbReference type="InterPro" id="IPR003142">
    <property type="entry name" value="BPL_C"/>
</dbReference>
<evidence type="ECO:0000259" key="5">
    <source>
        <dbReference type="PROSITE" id="PS51733"/>
    </source>
</evidence>
<dbReference type="AlphaFoldDB" id="A0A1R3WF04"/>
<dbReference type="GO" id="GO:0005737">
    <property type="term" value="C:cytoplasm"/>
    <property type="evidence" value="ECO:0007669"/>
    <property type="project" value="TreeGrafter"/>
</dbReference>
<organism evidence="6 7">
    <name type="scientific">Pontibaca methylaminivorans</name>
    <dbReference type="NCBI Taxonomy" id="515897"/>
    <lineage>
        <taxon>Bacteria</taxon>
        <taxon>Pseudomonadati</taxon>
        <taxon>Pseudomonadota</taxon>
        <taxon>Alphaproteobacteria</taxon>
        <taxon>Rhodobacterales</taxon>
        <taxon>Roseobacteraceae</taxon>
        <taxon>Pontibaca</taxon>
    </lineage>
</organism>
<comment type="catalytic activity">
    <reaction evidence="4">
        <text>biotin + L-lysyl-[protein] + ATP = N(6)-biotinyl-L-lysyl-[protein] + AMP + diphosphate + H(+)</text>
        <dbReference type="Rhea" id="RHEA:11756"/>
        <dbReference type="Rhea" id="RHEA-COMP:9752"/>
        <dbReference type="Rhea" id="RHEA-COMP:10505"/>
        <dbReference type="ChEBI" id="CHEBI:15378"/>
        <dbReference type="ChEBI" id="CHEBI:29969"/>
        <dbReference type="ChEBI" id="CHEBI:30616"/>
        <dbReference type="ChEBI" id="CHEBI:33019"/>
        <dbReference type="ChEBI" id="CHEBI:57586"/>
        <dbReference type="ChEBI" id="CHEBI:83144"/>
        <dbReference type="ChEBI" id="CHEBI:456215"/>
        <dbReference type="EC" id="6.3.4.15"/>
    </reaction>
</comment>
<keyword evidence="7" id="KW-1185">Reference proteome</keyword>
<dbReference type="InterPro" id="IPR004408">
    <property type="entry name" value="Biotin_CoA_COase_ligase"/>
</dbReference>
<proteinExistence type="predicted"/>
<dbReference type="Proteomes" id="UP000192455">
    <property type="component" value="Unassembled WGS sequence"/>
</dbReference>
<accession>A0A1R3WF04</accession>
<gene>
    <name evidence="6" type="ORF">SAMN05421849_0512</name>
</gene>
<keyword evidence="2" id="KW-0092">Biotin</keyword>
<dbReference type="OrthoDB" id="9807064at2"/>
<dbReference type="SUPFAM" id="SSF55681">
    <property type="entry name" value="Class II aaRS and biotin synthetases"/>
    <property type="match status" value="1"/>
</dbReference>
<evidence type="ECO:0000256" key="4">
    <source>
        <dbReference type="ARBA" id="ARBA00047846"/>
    </source>
</evidence>
<dbReference type="STRING" id="515897.SAMN05421849_0512"/>
<evidence type="ECO:0000256" key="1">
    <source>
        <dbReference type="ARBA" id="ARBA00022598"/>
    </source>
</evidence>
<feature type="domain" description="BPL/LPL catalytic" evidence="5">
    <location>
        <begin position="1"/>
        <end position="191"/>
    </location>
</feature>
<name>A0A1R3WF04_9RHOB</name>
<dbReference type="PANTHER" id="PTHR12835:SF5">
    <property type="entry name" value="BIOTIN--PROTEIN LIGASE"/>
    <property type="match status" value="1"/>
</dbReference>
<dbReference type="Gene3D" id="3.30.930.10">
    <property type="entry name" value="Bira Bifunctional Protein, Domain 2"/>
    <property type="match status" value="1"/>
</dbReference>
<dbReference type="PROSITE" id="PS51733">
    <property type="entry name" value="BPL_LPL_CATALYTIC"/>
    <property type="match status" value="1"/>
</dbReference>
<protein>
    <recommendedName>
        <fullName evidence="3">biotin--[biotin carboxyl-carrier protein] ligase</fullName>
        <ecNumber evidence="3">6.3.4.15</ecNumber>
    </recommendedName>
</protein>
<evidence type="ECO:0000313" key="7">
    <source>
        <dbReference type="Proteomes" id="UP000192455"/>
    </source>
</evidence>
<dbReference type="EMBL" id="FTPS01000001">
    <property type="protein sequence ID" value="SIT76432.1"/>
    <property type="molecule type" value="Genomic_DNA"/>
</dbReference>
<dbReference type="Pfam" id="PF03099">
    <property type="entry name" value="BPL_LplA_LipB"/>
    <property type="match status" value="1"/>
</dbReference>
<evidence type="ECO:0000256" key="3">
    <source>
        <dbReference type="ARBA" id="ARBA00024227"/>
    </source>
</evidence>